<dbReference type="CDD" id="cd17039">
    <property type="entry name" value="Ubl_ubiquitin_like"/>
    <property type="match status" value="6"/>
</dbReference>
<dbReference type="SUPFAM" id="SSF101238">
    <property type="entry name" value="XPC-binding domain"/>
    <property type="match status" value="1"/>
</dbReference>
<keyword evidence="5" id="KW-1185">Reference proteome</keyword>
<dbReference type="EMBL" id="VJMJ01000093">
    <property type="protein sequence ID" value="KAF0735899.1"/>
    <property type="molecule type" value="Genomic_DNA"/>
</dbReference>
<evidence type="ECO:0000256" key="1">
    <source>
        <dbReference type="SAM" id="MobiDB-lite"/>
    </source>
</evidence>
<accession>A0A6G0X7A2</accession>
<dbReference type="GO" id="GO:0006289">
    <property type="term" value="P:nucleotide-excision repair"/>
    <property type="evidence" value="ECO:0007669"/>
    <property type="project" value="InterPro"/>
</dbReference>
<dbReference type="InterPro" id="IPR036353">
    <property type="entry name" value="XPC-bd_sf"/>
</dbReference>
<dbReference type="PANTHER" id="PTHR10677">
    <property type="entry name" value="UBIQUILIN"/>
    <property type="match status" value="1"/>
</dbReference>
<name>A0A6G0X7A2_9STRA</name>
<dbReference type="PANTHER" id="PTHR10677:SF3">
    <property type="entry name" value="FI07626P-RELATED"/>
    <property type="match status" value="1"/>
</dbReference>
<dbReference type="SMART" id="SM00220">
    <property type="entry name" value="S_TKc"/>
    <property type="match status" value="1"/>
</dbReference>
<evidence type="ECO:0008006" key="6">
    <source>
        <dbReference type="Google" id="ProtNLM"/>
    </source>
</evidence>
<dbReference type="InterPro" id="IPR015496">
    <property type="entry name" value="Ubiquilin"/>
</dbReference>
<feature type="compositionally biased region" description="Pro residues" evidence="1">
    <location>
        <begin position="1024"/>
        <end position="1038"/>
    </location>
</feature>
<dbReference type="Gene3D" id="1.10.10.540">
    <property type="entry name" value="XPC-binding domain"/>
    <property type="match status" value="1"/>
</dbReference>
<dbReference type="Pfam" id="PF00069">
    <property type="entry name" value="Pkinase"/>
    <property type="match status" value="1"/>
</dbReference>
<evidence type="ECO:0000313" key="5">
    <source>
        <dbReference type="Proteomes" id="UP000481153"/>
    </source>
</evidence>
<evidence type="ECO:0000259" key="2">
    <source>
        <dbReference type="PROSITE" id="PS50011"/>
    </source>
</evidence>
<dbReference type="SUPFAM" id="SSF56112">
    <property type="entry name" value="Protein kinase-like (PK-like)"/>
    <property type="match status" value="1"/>
</dbReference>
<dbReference type="InterPro" id="IPR029071">
    <property type="entry name" value="Ubiquitin-like_domsf"/>
</dbReference>
<proteinExistence type="predicted"/>
<feature type="compositionally biased region" description="Basic and acidic residues" evidence="1">
    <location>
        <begin position="699"/>
        <end position="717"/>
    </location>
</feature>
<dbReference type="PROSITE" id="PS50053">
    <property type="entry name" value="UBIQUITIN_2"/>
    <property type="match status" value="6"/>
</dbReference>
<feature type="domain" description="Ubiquitin-like" evidence="3">
    <location>
        <begin position="306"/>
        <end position="374"/>
    </location>
</feature>
<feature type="domain" description="Ubiquitin-like" evidence="3">
    <location>
        <begin position="596"/>
        <end position="663"/>
    </location>
</feature>
<dbReference type="AlphaFoldDB" id="A0A6G0X7A2"/>
<dbReference type="SUPFAM" id="SSF54236">
    <property type="entry name" value="Ubiquitin-like"/>
    <property type="match status" value="6"/>
</dbReference>
<dbReference type="InterPro" id="IPR015360">
    <property type="entry name" value="XPC-bd"/>
</dbReference>
<dbReference type="InterPro" id="IPR000719">
    <property type="entry name" value="Prot_kinase_dom"/>
</dbReference>
<dbReference type="Gene3D" id="1.10.510.10">
    <property type="entry name" value="Transferase(Phosphotransferase) domain 1"/>
    <property type="match status" value="1"/>
</dbReference>
<dbReference type="GO" id="GO:0003684">
    <property type="term" value="F:damaged DNA binding"/>
    <property type="evidence" value="ECO:0007669"/>
    <property type="project" value="InterPro"/>
</dbReference>
<feature type="domain" description="Ubiquitin-like" evidence="3">
    <location>
        <begin position="452"/>
        <end position="522"/>
    </location>
</feature>
<protein>
    <recommendedName>
        <fullName evidence="6">Protein kinase domain-containing protein</fullName>
    </recommendedName>
</protein>
<reference evidence="4 5" key="1">
    <citation type="submission" date="2019-07" db="EMBL/GenBank/DDBJ databases">
        <title>Genomics analysis of Aphanomyces spp. identifies a new class of oomycete effector associated with host adaptation.</title>
        <authorList>
            <person name="Gaulin E."/>
        </authorList>
    </citation>
    <scope>NUCLEOTIDE SEQUENCE [LARGE SCALE GENOMIC DNA]</scope>
    <source>
        <strain evidence="4 5">ATCC 201684</strain>
    </source>
</reference>
<dbReference type="GO" id="GO:0004672">
    <property type="term" value="F:protein kinase activity"/>
    <property type="evidence" value="ECO:0007669"/>
    <property type="project" value="InterPro"/>
</dbReference>
<evidence type="ECO:0000259" key="3">
    <source>
        <dbReference type="PROSITE" id="PS50053"/>
    </source>
</evidence>
<dbReference type="Pfam" id="PF09280">
    <property type="entry name" value="XPC-binding"/>
    <property type="match status" value="1"/>
</dbReference>
<gene>
    <name evidence="4" type="ORF">Ae201684_007901</name>
</gene>
<evidence type="ECO:0000313" key="4">
    <source>
        <dbReference type="EMBL" id="KAF0735899.1"/>
    </source>
</evidence>
<dbReference type="GO" id="GO:0005829">
    <property type="term" value="C:cytosol"/>
    <property type="evidence" value="ECO:0007669"/>
    <property type="project" value="TreeGrafter"/>
</dbReference>
<dbReference type="Pfam" id="PF00240">
    <property type="entry name" value="ubiquitin"/>
    <property type="match status" value="6"/>
</dbReference>
<dbReference type="InterPro" id="IPR000626">
    <property type="entry name" value="Ubiquitin-like_dom"/>
</dbReference>
<dbReference type="GO" id="GO:0005524">
    <property type="term" value="F:ATP binding"/>
    <property type="evidence" value="ECO:0007669"/>
    <property type="project" value="InterPro"/>
</dbReference>
<dbReference type="PROSITE" id="PS50011">
    <property type="entry name" value="PROTEIN_KINASE_DOM"/>
    <property type="match status" value="1"/>
</dbReference>
<dbReference type="SMART" id="SM00213">
    <property type="entry name" value="UBQ"/>
    <property type="match status" value="6"/>
</dbReference>
<dbReference type="VEuPathDB" id="FungiDB:AeMF1_005352"/>
<dbReference type="GO" id="GO:0031593">
    <property type="term" value="F:polyubiquitin modification-dependent protein binding"/>
    <property type="evidence" value="ECO:0007669"/>
    <property type="project" value="TreeGrafter"/>
</dbReference>
<feature type="domain" description="Ubiquitin-like" evidence="3">
    <location>
        <begin position="233"/>
        <end position="302"/>
    </location>
</feature>
<dbReference type="GO" id="GO:0043161">
    <property type="term" value="P:proteasome-mediated ubiquitin-dependent protein catabolic process"/>
    <property type="evidence" value="ECO:0007669"/>
    <property type="project" value="InterPro"/>
</dbReference>
<comment type="caution">
    <text evidence="4">The sequence shown here is derived from an EMBL/GenBank/DDBJ whole genome shotgun (WGS) entry which is preliminary data.</text>
</comment>
<feature type="region of interest" description="Disordered" evidence="1">
    <location>
        <begin position="1008"/>
        <end position="1050"/>
    </location>
</feature>
<dbReference type="Gene3D" id="3.10.20.90">
    <property type="entry name" value="Phosphatidylinositol 3-kinase Catalytic Subunit, Chain A, domain 1"/>
    <property type="match status" value="6"/>
</dbReference>
<dbReference type="CDD" id="cd00180">
    <property type="entry name" value="PKc"/>
    <property type="match status" value="1"/>
</dbReference>
<feature type="domain" description="Protein kinase" evidence="2">
    <location>
        <begin position="742"/>
        <end position="1013"/>
    </location>
</feature>
<feature type="domain" description="Ubiquitin-like" evidence="3">
    <location>
        <begin position="157"/>
        <end position="229"/>
    </location>
</feature>
<feature type="region of interest" description="Disordered" evidence="1">
    <location>
        <begin position="687"/>
        <end position="717"/>
    </location>
</feature>
<sequence>MVQVPVTVRAAFMNLSDMYMVDIDESIDQFRNAMIREMQTTPAIFDQTMRLQFGSRVLRSGEWATLRSIGVDSGAVIDVVLGGDVGLNQFSSRSRNPFEFNANTAYDTADFLNTFNNIMQQAGQTNYSAPTPPAPLTSSNSFDSFNNTLQAQVNAPKTIIVRTFDGITKKVDTQLTDTVGAFKQRVAAVFGAHPSSQRLYHLGIEMTSDQQILQLYGVYAGATVHLVIQPMPFKVYIRTPDGRTERAEADPSETVAAFKTKVAPIVRLPALRMNLLFSGKRLEDQTTMGSHGMAAGATLNLVDLTVTLIVQTPSGRNSQVEIALNKTVLQLKQHLQSLWGMLPEQQSITLAGETLSDSATLEFCGVVHGSTLLVTEILTLSVLYMPSRRTVSVPCPASASVRYLKALLAQEVRLPVEKQQLSLNNQPLSDEMSLAQSGIVSNSANLKLVTGMTIFVSVPSGGTLALTVPADATVESLKQTLAEKVGVPVHEQRLACAGIGLHDGTLGSNGVRDGSDLQMRRRTLVPTLDDLRANPDFNKAKSKVQANSSTLHGVVDALVRQNLAMRDLIQGNQEQFVTMLTEPVELPRSNNEPWHARVNVYMLPSKRVAITADLNDSVLAFKIQVQAALGVTKANQQLCFGTHMLDQDDVTLASYGVKAAAMIQCIEVPAKTPIEDVLAQNLSNYFQPKQQPPKQQPVRKTESSPKAQEETQEPERTAKTLDELLELIQTGRRKEWPLLGNYFLCPDVIASSNHSIFRVLNKRQPLKQLAVKLSDCRREMDFFESINGIENANEHIVECVEWGELTLANYKCYATIMERGLNNCSDRRRFLRRDKFARYRCIEHVAHALRFLHSQRWIHGDIKLENVVYFGDEAGYKLIDLDHAIHIQTAMSAHCTHEYCPPEMASFILGHTRALAASEKFDIWCLGVLVLKLFVEGDVLHEFEGLSDDGILQLIASPDFALVESLDECSLELSQKRRLARCLHPDPARRGTLDDILAILPRTTTMRTAHPRVQQPSASHFRPPEPPAAKPQAPPAIPKPQVTPSSNQVKDVPLPCMWKLEGASDPLPRGDKLRSLSLRIVFSCEMRDGTPCEFDVDAQDTNLCLEAQSPALRLALSSLKTSFLVHKAMGLVTSYGISNGPHFNFEFRDGPLVQKVLVGLENIHGAVESTAPAGLEEFVEALDNGDLDDDEVSAKVPKLFAQIEEYRVNDATQLIKVLESLGFNYQRDVVGGLTKRVVKRGSSFEGQVRWVCKKHAQQFGSSFC</sequence>
<dbReference type="InterPro" id="IPR011009">
    <property type="entry name" value="Kinase-like_dom_sf"/>
</dbReference>
<feature type="domain" description="Ubiquitin-like" evidence="3">
    <location>
        <begin position="378"/>
        <end position="439"/>
    </location>
</feature>
<organism evidence="4 5">
    <name type="scientific">Aphanomyces euteiches</name>
    <dbReference type="NCBI Taxonomy" id="100861"/>
    <lineage>
        <taxon>Eukaryota</taxon>
        <taxon>Sar</taxon>
        <taxon>Stramenopiles</taxon>
        <taxon>Oomycota</taxon>
        <taxon>Saprolegniomycetes</taxon>
        <taxon>Saprolegniales</taxon>
        <taxon>Verrucalvaceae</taxon>
        <taxon>Aphanomyces</taxon>
    </lineage>
</organism>
<dbReference type="Proteomes" id="UP000481153">
    <property type="component" value="Unassembled WGS sequence"/>
</dbReference>